<protein>
    <recommendedName>
        <fullName evidence="2">F-box/LRR-repeat protein 15/At3g58940/PEG3-like LRR domain-containing protein</fullName>
    </recommendedName>
</protein>
<accession>A0AAV0FG66</accession>
<dbReference type="Proteomes" id="UP001152523">
    <property type="component" value="Unassembled WGS sequence"/>
</dbReference>
<dbReference type="PANTHER" id="PTHR31639:SF256">
    <property type="entry name" value="OS07G0242900 PROTEIN"/>
    <property type="match status" value="1"/>
</dbReference>
<dbReference type="SUPFAM" id="SSF81383">
    <property type="entry name" value="F-box domain"/>
    <property type="match status" value="1"/>
</dbReference>
<dbReference type="SUPFAM" id="SSF52047">
    <property type="entry name" value="RNI-like"/>
    <property type="match status" value="1"/>
</dbReference>
<comment type="caution">
    <text evidence="3">The sequence shown here is derived from an EMBL/GenBank/DDBJ whole genome shotgun (WGS) entry which is preliminary data.</text>
</comment>
<dbReference type="Pfam" id="PF24758">
    <property type="entry name" value="LRR_At5g56370"/>
    <property type="match status" value="1"/>
</dbReference>
<name>A0AAV0FG66_9ASTE</name>
<gene>
    <name evidence="3" type="ORF">CEPIT_LOCUS33724</name>
</gene>
<dbReference type="AlphaFoldDB" id="A0AAV0FG66"/>
<dbReference type="PANTHER" id="PTHR31639">
    <property type="entry name" value="F-BOX PROTEIN-LIKE"/>
    <property type="match status" value="1"/>
</dbReference>
<keyword evidence="4" id="KW-1185">Reference proteome</keyword>
<evidence type="ECO:0000313" key="4">
    <source>
        <dbReference type="Proteomes" id="UP001152523"/>
    </source>
</evidence>
<evidence type="ECO:0000313" key="3">
    <source>
        <dbReference type="EMBL" id="CAH9134437.1"/>
    </source>
</evidence>
<feature type="domain" description="F-box/LRR-repeat protein 15/At3g58940/PEG3-like LRR" evidence="2">
    <location>
        <begin position="100"/>
        <end position="214"/>
    </location>
</feature>
<dbReference type="InterPro" id="IPR032675">
    <property type="entry name" value="LRR_dom_sf"/>
</dbReference>
<dbReference type="InterPro" id="IPR055411">
    <property type="entry name" value="LRR_FXL15/At3g58940/PEG3-like"/>
</dbReference>
<dbReference type="InterPro" id="IPR036047">
    <property type="entry name" value="F-box-like_dom_sf"/>
</dbReference>
<reference evidence="3" key="1">
    <citation type="submission" date="2022-07" db="EMBL/GenBank/DDBJ databases">
        <authorList>
            <person name="Macas J."/>
            <person name="Novak P."/>
            <person name="Neumann P."/>
        </authorList>
    </citation>
    <scope>NUCLEOTIDE SEQUENCE</scope>
</reference>
<feature type="region of interest" description="Disordered" evidence="1">
    <location>
        <begin position="221"/>
        <end position="252"/>
    </location>
</feature>
<feature type="compositionally biased region" description="Acidic residues" evidence="1">
    <location>
        <begin position="221"/>
        <end position="242"/>
    </location>
</feature>
<sequence>MEERDRISELPADILDKIMGKLWIEEAATMAVLNTVWRDAWYSLTEVAFDASFHYILYCDFIKNPDKWHDIVNDYLKKHNGNIKRFDIYFSQQVYRGDFDKLFLSLTKKGVQELDLQIYSDDDRNYRLPPCILKCSTLKTFYACGVKIDQITPRCMFPNVTFLSFDLVHFGASSLQHHAVDLPKLQRLTFSRCTDISHFNITAPKLGILSIEKCYISGDDDVEEEEDDDDYYSDDDERDSDDSCSSGGDDNNDMFCYNPTNEKDKPVGGFLPANLDLGSVSRLHLCCNAIWGVVDDFGRKGLQMPMLDVKYLNLSGDYYPGSDSNSKLVNLLRSCPKLCELEICFQLRGLDSPTCGESVSNLLEGLHRLHHRHNDLQTLKLSVYSASKFEVHLITGLIGCFPTCKKVFIFSQTRFSYPEEVKARNEILSSSRALSTAEVYFK</sequence>
<proteinExistence type="predicted"/>
<organism evidence="3 4">
    <name type="scientific">Cuscuta epithymum</name>
    <dbReference type="NCBI Taxonomy" id="186058"/>
    <lineage>
        <taxon>Eukaryota</taxon>
        <taxon>Viridiplantae</taxon>
        <taxon>Streptophyta</taxon>
        <taxon>Embryophyta</taxon>
        <taxon>Tracheophyta</taxon>
        <taxon>Spermatophyta</taxon>
        <taxon>Magnoliopsida</taxon>
        <taxon>eudicotyledons</taxon>
        <taxon>Gunneridae</taxon>
        <taxon>Pentapetalae</taxon>
        <taxon>asterids</taxon>
        <taxon>lamiids</taxon>
        <taxon>Solanales</taxon>
        <taxon>Convolvulaceae</taxon>
        <taxon>Cuscuteae</taxon>
        <taxon>Cuscuta</taxon>
        <taxon>Cuscuta subgen. Cuscuta</taxon>
    </lineage>
</organism>
<evidence type="ECO:0000259" key="2">
    <source>
        <dbReference type="Pfam" id="PF24758"/>
    </source>
</evidence>
<dbReference type="EMBL" id="CAMAPF010000981">
    <property type="protein sequence ID" value="CAH9134437.1"/>
    <property type="molecule type" value="Genomic_DNA"/>
</dbReference>
<dbReference type="Gene3D" id="3.80.10.10">
    <property type="entry name" value="Ribonuclease Inhibitor"/>
    <property type="match status" value="1"/>
</dbReference>
<evidence type="ECO:0000256" key="1">
    <source>
        <dbReference type="SAM" id="MobiDB-lite"/>
    </source>
</evidence>